<dbReference type="RefSeq" id="WP_048877773.1">
    <property type="nucleotide sequence ID" value="NZ_BANC01000020.1"/>
</dbReference>
<dbReference type="EMBL" id="BANC01000020">
    <property type="protein sequence ID" value="GAN79317.1"/>
    <property type="molecule type" value="Genomic_DNA"/>
</dbReference>
<dbReference type="PROSITE" id="PS51084">
    <property type="entry name" value="HIT_2"/>
    <property type="match status" value="1"/>
</dbReference>
<dbReference type="Pfam" id="PF01230">
    <property type="entry name" value="HIT"/>
    <property type="match status" value="1"/>
</dbReference>
<dbReference type="InterPro" id="IPR036265">
    <property type="entry name" value="HIT-like_sf"/>
</dbReference>
<proteinExistence type="predicted"/>
<dbReference type="SUPFAM" id="SSF54197">
    <property type="entry name" value="HIT-like"/>
    <property type="match status" value="1"/>
</dbReference>
<evidence type="ECO:0000256" key="1">
    <source>
        <dbReference type="PIRSR" id="PIRSR601310-1"/>
    </source>
</evidence>
<dbReference type="GO" id="GO:0003824">
    <property type="term" value="F:catalytic activity"/>
    <property type="evidence" value="ECO:0007669"/>
    <property type="project" value="InterPro"/>
</dbReference>
<protein>
    <submittedName>
        <fullName evidence="5">Adenosine 5'-monophosphoramidase</fullName>
    </submittedName>
</protein>
<feature type="active site" description="Tele-AMP-histidine intermediate" evidence="1">
    <location>
        <position position="104"/>
    </location>
</feature>
<name>A0A0D6PCD5_9PROT</name>
<feature type="domain" description="HIT" evidence="4">
    <location>
        <begin position="8"/>
        <end position="121"/>
    </location>
</feature>
<dbReference type="PRINTS" id="PR00332">
    <property type="entry name" value="HISTRIAD"/>
</dbReference>
<dbReference type="STRING" id="1120923.SAMN02746095_00312"/>
<sequence length="121" mass="13316">MNYDDKNIFAKILRGEIPTKTVYEDEYALAFPDINPQAPVHILVIPKGRYVSAADFGATASPEEITGFYRAVSHVAKQLGVEDSGYRIICNIGPDSQQMVPHFHVHILGGHKMGHVLAPSD</sequence>
<dbReference type="PROSITE" id="PS00892">
    <property type="entry name" value="HIT_1"/>
    <property type="match status" value="1"/>
</dbReference>
<keyword evidence="6" id="KW-1185">Reference proteome</keyword>
<evidence type="ECO:0000313" key="5">
    <source>
        <dbReference type="EMBL" id="GAN79317.1"/>
    </source>
</evidence>
<evidence type="ECO:0000313" key="6">
    <source>
        <dbReference type="Proteomes" id="UP000032668"/>
    </source>
</evidence>
<dbReference type="OrthoDB" id="9784774at2"/>
<dbReference type="InterPro" id="IPR001310">
    <property type="entry name" value="Histidine_triad_HIT"/>
</dbReference>
<evidence type="ECO:0000256" key="3">
    <source>
        <dbReference type="PROSITE-ProRule" id="PRU00464"/>
    </source>
</evidence>
<dbReference type="Gene3D" id="3.30.428.10">
    <property type="entry name" value="HIT-like"/>
    <property type="match status" value="1"/>
</dbReference>
<evidence type="ECO:0000256" key="2">
    <source>
        <dbReference type="PIRSR" id="PIRSR601310-3"/>
    </source>
</evidence>
<evidence type="ECO:0000259" key="4">
    <source>
        <dbReference type="PROSITE" id="PS51084"/>
    </source>
</evidence>
<gene>
    <name evidence="5" type="ORF">Aam_020_081</name>
</gene>
<reference evidence="5 6" key="1">
    <citation type="submission" date="2012-11" db="EMBL/GenBank/DDBJ databases">
        <title>Whole genome sequence of Acidocella aminolytica 101 = DSM 11237.</title>
        <authorList>
            <person name="Azuma Y."/>
            <person name="Higashiura N."/>
            <person name="Hirakawa H."/>
            <person name="Matsushita K."/>
        </authorList>
    </citation>
    <scope>NUCLEOTIDE SEQUENCE [LARGE SCALE GENOMIC DNA]</scope>
    <source>
        <strain evidence="6">101 / DSM 11237</strain>
    </source>
</reference>
<dbReference type="PANTHER" id="PTHR23089">
    <property type="entry name" value="HISTIDINE TRIAD HIT PROTEIN"/>
    <property type="match status" value="1"/>
</dbReference>
<dbReference type="InterPro" id="IPR011146">
    <property type="entry name" value="HIT-like"/>
</dbReference>
<accession>A0A0D6PCD5</accession>
<organism evidence="5 6">
    <name type="scientific">Acidocella aminolytica 101 = DSM 11237</name>
    <dbReference type="NCBI Taxonomy" id="1120923"/>
    <lineage>
        <taxon>Bacteria</taxon>
        <taxon>Pseudomonadati</taxon>
        <taxon>Pseudomonadota</taxon>
        <taxon>Alphaproteobacteria</taxon>
        <taxon>Acetobacterales</taxon>
        <taxon>Acidocellaceae</taxon>
        <taxon>Acidocella</taxon>
    </lineage>
</organism>
<comment type="caution">
    <text evidence="5">The sequence shown here is derived from an EMBL/GenBank/DDBJ whole genome shotgun (WGS) entry which is preliminary data.</text>
</comment>
<feature type="short sequence motif" description="Histidine triad motif" evidence="2 3">
    <location>
        <begin position="102"/>
        <end position="106"/>
    </location>
</feature>
<dbReference type="InterPro" id="IPR019808">
    <property type="entry name" value="Histidine_triad_CS"/>
</dbReference>
<dbReference type="AlphaFoldDB" id="A0A0D6PCD5"/>
<dbReference type="Proteomes" id="UP000032668">
    <property type="component" value="Unassembled WGS sequence"/>
</dbReference>
<dbReference type="CDD" id="cd01276">
    <property type="entry name" value="PKCI_related"/>
    <property type="match status" value="1"/>
</dbReference>